<evidence type="ECO:0000313" key="3">
    <source>
        <dbReference type="Proteomes" id="UP000542125"/>
    </source>
</evidence>
<dbReference type="EMBL" id="JACBYR010000001">
    <property type="protein sequence ID" value="NYE83998.1"/>
    <property type="molecule type" value="Genomic_DNA"/>
</dbReference>
<dbReference type="Proteomes" id="UP000542125">
    <property type="component" value="Unassembled WGS sequence"/>
</dbReference>
<proteinExistence type="predicted"/>
<reference evidence="2 3" key="1">
    <citation type="submission" date="2020-07" db="EMBL/GenBank/DDBJ databases">
        <title>Genomic Encyclopedia of Type Strains, Phase IV (KMG-V): Genome sequencing to study the core and pangenomes of soil and plant-associated prokaryotes.</title>
        <authorList>
            <person name="Whitman W."/>
        </authorList>
    </citation>
    <scope>NUCLEOTIDE SEQUENCE [LARGE SCALE GENOMIC DNA]</scope>
    <source>
        <strain evidence="2 3">SAS40</strain>
    </source>
</reference>
<gene>
    <name evidence="2" type="ORF">FHW18_003269</name>
</gene>
<dbReference type="RefSeq" id="WP_306455903.1">
    <property type="nucleotide sequence ID" value="NZ_JACBYR010000001.1"/>
</dbReference>
<sequence>MRKQDGFQVSADGPGKQGDTPAHARPGGKAGGGLVAGGSSGGGSVAGASMRVGCAGWSLSSRVADRFPGDGSHLERYARVFNAVEIDTSFYRPHRPATYARWRDSVPDDFRFAVKLPRTITHDQKLAGIDALLADFLEGVHVLGPKLGCLLVQLPPSLAFDDAVAPAFFASLRQSTPAPLACEPRHRTWFTEAATGVMARHGVSFVRADPNPVGLPPPVGGTEMTYVRLHGSPVLYRSAYPDEVLAAEAEAVRESVRHGQTAWVVFDNTAQGEAVPNALDLLARVEAGQDV</sequence>
<feature type="region of interest" description="Disordered" evidence="1">
    <location>
        <begin position="1"/>
        <end position="36"/>
    </location>
</feature>
<evidence type="ECO:0000256" key="1">
    <source>
        <dbReference type="SAM" id="MobiDB-lite"/>
    </source>
</evidence>
<dbReference type="InterPro" id="IPR036520">
    <property type="entry name" value="UPF0759_sf"/>
</dbReference>
<protein>
    <submittedName>
        <fullName evidence="2">Uncharacterized protein YecE (DUF72 family)</fullName>
    </submittedName>
</protein>
<dbReference type="PANTHER" id="PTHR30348:SF14">
    <property type="entry name" value="BLR8050 PROTEIN"/>
    <property type="match status" value="1"/>
</dbReference>
<organism evidence="2 3">
    <name type="scientific">Pigmentiphaga litoralis</name>
    <dbReference type="NCBI Taxonomy" id="516702"/>
    <lineage>
        <taxon>Bacteria</taxon>
        <taxon>Pseudomonadati</taxon>
        <taxon>Pseudomonadota</taxon>
        <taxon>Betaproteobacteria</taxon>
        <taxon>Burkholderiales</taxon>
        <taxon>Alcaligenaceae</taxon>
        <taxon>Pigmentiphaga</taxon>
    </lineage>
</organism>
<evidence type="ECO:0000313" key="2">
    <source>
        <dbReference type="EMBL" id="NYE83998.1"/>
    </source>
</evidence>
<dbReference type="InterPro" id="IPR002763">
    <property type="entry name" value="DUF72"/>
</dbReference>
<name>A0A7Y9LP47_9BURK</name>
<dbReference type="Gene3D" id="3.20.20.410">
    <property type="entry name" value="Protein of unknown function UPF0759"/>
    <property type="match status" value="1"/>
</dbReference>
<dbReference type="AlphaFoldDB" id="A0A7Y9LP47"/>
<keyword evidence="3" id="KW-1185">Reference proteome</keyword>
<dbReference type="SUPFAM" id="SSF117396">
    <property type="entry name" value="TM1631-like"/>
    <property type="match status" value="1"/>
</dbReference>
<comment type="caution">
    <text evidence="2">The sequence shown here is derived from an EMBL/GenBank/DDBJ whole genome shotgun (WGS) entry which is preliminary data.</text>
</comment>
<dbReference type="Pfam" id="PF01904">
    <property type="entry name" value="DUF72"/>
    <property type="match status" value="1"/>
</dbReference>
<accession>A0A7Y9LP47</accession>
<dbReference type="PANTHER" id="PTHR30348">
    <property type="entry name" value="UNCHARACTERIZED PROTEIN YECE"/>
    <property type="match status" value="1"/>
</dbReference>